<name>A0A2Z4RH94_PSEPU</name>
<sequence>MKRTVFAGMFICAAMLASPVFAADHDLCTIKLQELRDKVTTLPATSENTTMEVKRMQASAEAANAANDDKKCITEATQAITRVDKLAKEPNP</sequence>
<feature type="chain" id="PRO_5016236257" description="DUF1090 family protein" evidence="1">
    <location>
        <begin position="23"/>
        <end position="92"/>
    </location>
</feature>
<dbReference type="OrthoDB" id="7026422at2"/>
<keyword evidence="1" id="KW-0732">Signal</keyword>
<proteinExistence type="predicted"/>
<dbReference type="AlphaFoldDB" id="A0A2Z4RH94"/>
<dbReference type="RefSeq" id="WP_110964156.1">
    <property type="nucleotide sequence ID" value="NZ_CP029693.1"/>
</dbReference>
<feature type="signal peptide" evidence="1">
    <location>
        <begin position="1"/>
        <end position="22"/>
    </location>
</feature>
<dbReference type="Proteomes" id="UP000250299">
    <property type="component" value="Chromosome"/>
</dbReference>
<evidence type="ECO:0000256" key="1">
    <source>
        <dbReference type="SAM" id="SignalP"/>
    </source>
</evidence>
<evidence type="ECO:0000313" key="2">
    <source>
        <dbReference type="EMBL" id="AWY40432.1"/>
    </source>
</evidence>
<dbReference type="EMBL" id="CP029693">
    <property type="protein sequence ID" value="AWY40432.1"/>
    <property type="molecule type" value="Genomic_DNA"/>
</dbReference>
<evidence type="ECO:0008006" key="4">
    <source>
        <dbReference type="Google" id="ProtNLM"/>
    </source>
</evidence>
<reference evidence="2 3" key="1">
    <citation type="submission" date="2018-05" db="EMBL/GenBank/DDBJ databases">
        <title>Whole genome sequence of Pseudomonas putida JBC17.</title>
        <authorList>
            <person name="Lee Y.H."/>
            <person name="David K."/>
        </authorList>
    </citation>
    <scope>NUCLEOTIDE SEQUENCE [LARGE SCALE GENOMIC DNA]</scope>
    <source>
        <strain evidence="2 3">JBC17</strain>
    </source>
</reference>
<gene>
    <name evidence="2" type="ORF">DKY63_11220</name>
</gene>
<accession>A0A2Z4RH94</accession>
<evidence type="ECO:0000313" key="3">
    <source>
        <dbReference type="Proteomes" id="UP000250299"/>
    </source>
</evidence>
<protein>
    <recommendedName>
        <fullName evidence="4">DUF1090 family protein</fullName>
    </recommendedName>
</protein>
<organism evidence="2 3">
    <name type="scientific">Pseudomonas putida</name>
    <name type="common">Arthrobacter siderocapsulatus</name>
    <dbReference type="NCBI Taxonomy" id="303"/>
    <lineage>
        <taxon>Bacteria</taxon>
        <taxon>Pseudomonadati</taxon>
        <taxon>Pseudomonadota</taxon>
        <taxon>Gammaproteobacteria</taxon>
        <taxon>Pseudomonadales</taxon>
        <taxon>Pseudomonadaceae</taxon>
        <taxon>Pseudomonas</taxon>
    </lineage>
</organism>